<dbReference type="GO" id="GO:0004252">
    <property type="term" value="F:serine-type endopeptidase activity"/>
    <property type="evidence" value="ECO:0007669"/>
    <property type="project" value="InterPro"/>
</dbReference>
<organism evidence="9 10">
    <name type="scientific">Oryctolagus cuniculus</name>
    <name type="common">Rabbit</name>
    <dbReference type="NCBI Taxonomy" id="9986"/>
    <lineage>
        <taxon>Eukaryota</taxon>
        <taxon>Metazoa</taxon>
        <taxon>Chordata</taxon>
        <taxon>Craniata</taxon>
        <taxon>Vertebrata</taxon>
        <taxon>Euteleostomi</taxon>
        <taxon>Mammalia</taxon>
        <taxon>Eutheria</taxon>
        <taxon>Euarchontoglires</taxon>
        <taxon>Glires</taxon>
        <taxon>Lagomorpha</taxon>
        <taxon>Leporidae</taxon>
        <taxon>Oryctolagus</taxon>
    </lineage>
</organism>
<dbReference type="SMART" id="SM00020">
    <property type="entry name" value="Tryp_SPc"/>
    <property type="match status" value="1"/>
</dbReference>
<dbReference type="HOGENOM" id="CLU_006842_0_4_1"/>
<dbReference type="InterPro" id="IPR001314">
    <property type="entry name" value="Peptidase_S1A"/>
</dbReference>
<dbReference type="STRING" id="9986.ENSOCUP00000023660"/>
<dbReference type="GO" id="GO:0006508">
    <property type="term" value="P:proteolysis"/>
    <property type="evidence" value="ECO:0007669"/>
    <property type="project" value="UniProtKB-KW"/>
</dbReference>
<evidence type="ECO:0000259" key="8">
    <source>
        <dbReference type="PROSITE" id="PS50240"/>
    </source>
</evidence>
<dbReference type="SMR" id="G1U2Q8"/>
<keyword evidence="4 7" id="KW-0720">Serine protease</keyword>
<dbReference type="InterPro" id="IPR009003">
    <property type="entry name" value="Peptidase_S1_PA"/>
</dbReference>
<dbReference type="CDD" id="cd00190">
    <property type="entry name" value="Tryp_SPc"/>
    <property type="match status" value="1"/>
</dbReference>
<evidence type="ECO:0000256" key="2">
    <source>
        <dbReference type="ARBA" id="ARBA00022729"/>
    </source>
</evidence>
<keyword evidence="6" id="KW-1015">Disulfide bond</keyword>
<reference evidence="9" key="2">
    <citation type="submission" date="2025-08" db="UniProtKB">
        <authorList>
            <consortium name="Ensembl"/>
        </authorList>
    </citation>
    <scope>IDENTIFICATION</scope>
    <source>
        <strain evidence="9">Thorbecke</strain>
    </source>
</reference>
<feature type="domain" description="Peptidase S1" evidence="8">
    <location>
        <begin position="24"/>
        <end position="259"/>
    </location>
</feature>
<dbReference type="InterPro" id="IPR050850">
    <property type="entry name" value="Peptidase_S1_Elastase_sf"/>
</dbReference>
<dbReference type="PROSITE" id="PS00135">
    <property type="entry name" value="TRYPSIN_SER"/>
    <property type="match status" value="1"/>
</dbReference>
<protein>
    <recommendedName>
        <fullName evidence="8">Peptidase S1 domain-containing protein</fullName>
    </recommendedName>
</protein>
<dbReference type="Proteomes" id="UP000001811">
    <property type="component" value="Chromosome 13"/>
</dbReference>
<dbReference type="AlphaFoldDB" id="G1U2Q8"/>
<sequence length="275" mass="29918">TLRVLLSSPASGSALPFYNPSSRVVNGEDAEPHSWPWQVLLLIEQGDWLYIYCGGTLIKPNWVLTAAHCISNEKYWVALGEHDITISEGPEQFIPVEKIYVHPLYNNDDASQGYDIALLKLSYKAELTDEVKLACLPPAGYILPHGTKCYVTGWGNLNTDGPTPDKLQQGLLPVVDYAHCSQPDWWGSAVKEIHVCAGGANVAGCYGDSGGPLNCPGVKCKWEVNGVVSFGPEYCNTPKKPTVFTRVSAFIDWIEATRAPSPGRTRTARGLGEGV</sequence>
<evidence type="ECO:0000256" key="6">
    <source>
        <dbReference type="ARBA" id="ARBA00023157"/>
    </source>
</evidence>
<dbReference type="PROSITE" id="PS50240">
    <property type="entry name" value="TRYPSIN_DOM"/>
    <property type="match status" value="1"/>
</dbReference>
<dbReference type="GeneTree" id="ENSGT01030000234528"/>
<dbReference type="SUPFAM" id="SSF50494">
    <property type="entry name" value="Trypsin-like serine proteases"/>
    <property type="match status" value="1"/>
</dbReference>
<dbReference type="PROSITE" id="PS00134">
    <property type="entry name" value="TRYPSIN_HIS"/>
    <property type="match status" value="1"/>
</dbReference>
<name>G1U2Q8_RABIT</name>
<dbReference type="GO" id="GO:0005615">
    <property type="term" value="C:extracellular space"/>
    <property type="evidence" value="ECO:0007669"/>
    <property type="project" value="TreeGrafter"/>
</dbReference>
<dbReference type="eggNOG" id="KOG3627">
    <property type="taxonomic scope" value="Eukaryota"/>
</dbReference>
<dbReference type="PaxDb" id="9986-ENSOCUP00000023660"/>
<dbReference type="EMBL" id="AAGW02059880">
    <property type="status" value="NOT_ANNOTATED_CDS"/>
    <property type="molecule type" value="Genomic_DNA"/>
</dbReference>
<reference evidence="9 10" key="1">
    <citation type="journal article" date="2011" name="Nature">
        <title>A high-resolution map of human evolutionary constraint using 29 mammals.</title>
        <authorList>
            <person name="Lindblad-Toh K."/>
            <person name="Garber M."/>
            <person name="Zuk O."/>
            <person name="Lin M.F."/>
            <person name="Parker B.J."/>
            <person name="Washietl S."/>
            <person name="Kheradpour P."/>
            <person name="Ernst J."/>
            <person name="Jordan G."/>
            <person name="Mauceli E."/>
            <person name="Ward L.D."/>
            <person name="Lowe C.B."/>
            <person name="Holloway A.K."/>
            <person name="Clamp M."/>
            <person name="Gnerre S."/>
            <person name="Alfoldi J."/>
            <person name="Beal K."/>
            <person name="Chang J."/>
            <person name="Clawson H."/>
            <person name="Cuff J."/>
            <person name="Di Palma F."/>
            <person name="Fitzgerald S."/>
            <person name="Flicek P."/>
            <person name="Guttman M."/>
            <person name="Hubisz M.J."/>
            <person name="Jaffe D.B."/>
            <person name="Jungreis I."/>
            <person name="Kent W.J."/>
            <person name="Kostka D."/>
            <person name="Lara M."/>
            <person name="Martins A.L."/>
            <person name="Massingham T."/>
            <person name="Moltke I."/>
            <person name="Raney B.J."/>
            <person name="Rasmussen M.D."/>
            <person name="Robinson J."/>
            <person name="Stark A."/>
            <person name="Vilella A.J."/>
            <person name="Wen J."/>
            <person name="Xie X."/>
            <person name="Zody M.C."/>
            <person name="Baldwin J."/>
            <person name="Bloom T."/>
            <person name="Chin C.W."/>
            <person name="Heiman D."/>
            <person name="Nicol R."/>
            <person name="Nusbaum C."/>
            <person name="Young S."/>
            <person name="Wilkinson J."/>
            <person name="Worley K.C."/>
            <person name="Kovar C.L."/>
            <person name="Muzny D.M."/>
            <person name="Gibbs R.A."/>
            <person name="Cree A."/>
            <person name="Dihn H.H."/>
            <person name="Fowler G."/>
            <person name="Jhangiani S."/>
            <person name="Joshi V."/>
            <person name="Lee S."/>
            <person name="Lewis L.R."/>
            <person name="Nazareth L.V."/>
            <person name="Okwuonu G."/>
            <person name="Santibanez J."/>
            <person name="Warren W.C."/>
            <person name="Mardis E.R."/>
            <person name="Weinstock G.M."/>
            <person name="Wilson R.K."/>
            <person name="Delehaunty K."/>
            <person name="Dooling D."/>
            <person name="Fronik C."/>
            <person name="Fulton L."/>
            <person name="Fulton B."/>
            <person name="Graves T."/>
            <person name="Minx P."/>
            <person name="Sodergren E."/>
            <person name="Birney E."/>
            <person name="Margulies E.H."/>
            <person name="Herrero J."/>
            <person name="Green E.D."/>
            <person name="Haussler D."/>
            <person name="Siepel A."/>
            <person name="Goldman N."/>
            <person name="Pollard K.S."/>
            <person name="Pedersen J.S."/>
            <person name="Lander E.S."/>
            <person name="Kellis M."/>
        </authorList>
    </citation>
    <scope>NUCLEOTIDE SEQUENCE [LARGE SCALE GENOMIC DNA]</scope>
    <source>
        <strain evidence="9 10">Thorbecke inbred</strain>
    </source>
</reference>
<dbReference type="Gene3D" id="2.40.10.10">
    <property type="entry name" value="Trypsin-like serine proteases"/>
    <property type="match status" value="2"/>
</dbReference>
<reference evidence="9" key="3">
    <citation type="submission" date="2025-09" db="UniProtKB">
        <authorList>
            <consortium name="Ensembl"/>
        </authorList>
    </citation>
    <scope>IDENTIFICATION</scope>
    <source>
        <strain evidence="9">Thorbecke</strain>
    </source>
</reference>
<evidence type="ECO:0000256" key="7">
    <source>
        <dbReference type="RuleBase" id="RU363034"/>
    </source>
</evidence>
<dbReference type="Ensembl" id="ENSOCUT00000022185.2">
    <property type="protein sequence ID" value="ENSOCUP00000023660.2"/>
    <property type="gene ID" value="ENSOCUG00000027546.2"/>
</dbReference>
<evidence type="ECO:0000256" key="4">
    <source>
        <dbReference type="ARBA" id="ARBA00022825"/>
    </source>
</evidence>
<dbReference type="InterPro" id="IPR001254">
    <property type="entry name" value="Trypsin_dom"/>
</dbReference>
<keyword evidence="3 7" id="KW-0378">Hydrolase</keyword>
<dbReference type="InterPro" id="IPR033116">
    <property type="entry name" value="TRYPSIN_SER"/>
</dbReference>
<keyword evidence="1 7" id="KW-0645">Protease</keyword>
<dbReference type="InParanoid" id="G1U2Q8"/>
<dbReference type="PANTHER" id="PTHR24257:SF22">
    <property type="entry name" value="CHYMOTRYPSIN-LIKE ELASTASE FAMILY MEMBER 3B"/>
    <property type="match status" value="1"/>
</dbReference>
<dbReference type="PRINTS" id="PR00722">
    <property type="entry name" value="CHYMOTRYPSIN"/>
</dbReference>
<evidence type="ECO:0000256" key="1">
    <source>
        <dbReference type="ARBA" id="ARBA00022670"/>
    </source>
</evidence>
<evidence type="ECO:0000256" key="3">
    <source>
        <dbReference type="ARBA" id="ARBA00022801"/>
    </source>
</evidence>
<keyword evidence="10" id="KW-1185">Reference proteome</keyword>
<dbReference type="Pfam" id="PF00089">
    <property type="entry name" value="Trypsin"/>
    <property type="match status" value="1"/>
</dbReference>
<evidence type="ECO:0000256" key="5">
    <source>
        <dbReference type="ARBA" id="ARBA00023145"/>
    </source>
</evidence>
<evidence type="ECO:0000313" key="10">
    <source>
        <dbReference type="Proteomes" id="UP000001811"/>
    </source>
</evidence>
<accession>G1U2Q8</accession>
<dbReference type="PANTHER" id="PTHR24257">
    <property type="entry name" value="CHYMOTRYPSIN-LIKE ELASTASE FAMILY MEMBER"/>
    <property type="match status" value="1"/>
</dbReference>
<dbReference type="EMBL" id="AAGW02059881">
    <property type="status" value="NOT_ANNOTATED_CDS"/>
    <property type="molecule type" value="Genomic_DNA"/>
</dbReference>
<evidence type="ECO:0000313" key="9">
    <source>
        <dbReference type="Ensembl" id="ENSOCUP00000023660.2"/>
    </source>
</evidence>
<dbReference type="InterPro" id="IPR018114">
    <property type="entry name" value="TRYPSIN_HIS"/>
</dbReference>
<dbReference type="InterPro" id="IPR043504">
    <property type="entry name" value="Peptidase_S1_PA_chymotrypsin"/>
</dbReference>
<dbReference type="FunFam" id="2.40.10.10:FF:000120">
    <property type="entry name" value="Putative serine protease"/>
    <property type="match status" value="1"/>
</dbReference>
<proteinExistence type="predicted"/>
<keyword evidence="2" id="KW-0732">Signal</keyword>
<keyword evidence="5" id="KW-0865">Zymogen</keyword>